<evidence type="ECO:0000256" key="10">
    <source>
        <dbReference type="ARBA" id="ARBA00023211"/>
    </source>
</evidence>
<dbReference type="InterPro" id="IPR027791">
    <property type="entry name" value="Galactosyl_T_C"/>
</dbReference>
<keyword evidence="6" id="KW-0479">Metal-binding</keyword>
<dbReference type="OrthoDB" id="416652at2759"/>
<feature type="domain" description="Ricin B lectin" evidence="13">
    <location>
        <begin position="425"/>
        <end position="556"/>
    </location>
</feature>
<dbReference type="Proteomes" id="UP000007800">
    <property type="component" value="Unassembled WGS sequence"/>
</dbReference>
<keyword evidence="8" id="KW-0333">Golgi apparatus</keyword>
<gene>
    <name evidence="14" type="ORF">Pmar_PMAR022869</name>
</gene>
<evidence type="ECO:0000256" key="5">
    <source>
        <dbReference type="ARBA" id="ARBA00022679"/>
    </source>
</evidence>
<dbReference type="GeneID" id="9060411"/>
<name>C5KIF6_PERM5</name>
<organism evidence="15">
    <name type="scientific">Perkinsus marinus (strain ATCC 50983 / TXsc)</name>
    <dbReference type="NCBI Taxonomy" id="423536"/>
    <lineage>
        <taxon>Eukaryota</taxon>
        <taxon>Sar</taxon>
        <taxon>Alveolata</taxon>
        <taxon>Perkinsozoa</taxon>
        <taxon>Perkinsea</taxon>
        <taxon>Perkinsida</taxon>
        <taxon>Perkinsidae</taxon>
        <taxon>Perkinsus</taxon>
    </lineage>
</organism>
<dbReference type="InterPro" id="IPR029044">
    <property type="entry name" value="Nucleotide-diphossugar_trans"/>
</dbReference>
<evidence type="ECO:0000256" key="2">
    <source>
        <dbReference type="ARBA" id="ARBA00004323"/>
    </source>
</evidence>
<dbReference type="InterPro" id="IPR001173">
    <property type="entry name" value="Glyco_trans_2-like"/>
</dbReference>
<dbReference type="GO" id="GO:0046872">
    <property type="term" value="F:metal ion binding"/>
    <property type="evidence" value="ECO:0007669"/>
    <property type="project" value="UniProtKB-KW"/>
</dbReference>
<dbReference type="EMBL" id="GG673182">
    <property type="protein sequence ID" value="EER15734.1"/>
    <property type="molecule type" value="Genomic_DNA"/>
</dbReference>
<dbReference type="PANTHER" id="PTHR11675:SF68">
    <property type="entry name" value="N-ACETYLGALACTOSAMINYLTRANSFERASE 7"/>
    <property type="match status" value="1"/>
</dbReference>
<evidence type="ECO:0000313" key="15">
    <source>
        <dbReference type="Proteomes" id="UP000007800"/>
    </source>
</evidence>
<evidence type="ECO:0000256" key="8">
    <source>
        <dbReference type="ARBA" id="ARBA00023034"/>
    </source>
</evidence>
<dbReference type="SUPFAM" id="SSF50370">
    <property type="entry name" value="Ricin B-like lectins"/>
    <property type="match status" value="2"/>
</dbReference>
<dbReference type="Pfam" id="PF00652">
    <property type="entry name" value="Ricin_B_lectin"/>
    <property type="match status" value="1"/>
</dbReference>
<dbReference type="GO" id="GO:0000139">
    <property type="term" value="C:Golgi membrane"/>
    <property type="evidence" value="ECO:0007669"/>
    <property type="project" value="UniProtKB-SubCell"/>
</dbReference>
<dbReference type="OMA" id="WYDEWLE"/>
<keyword evidence="7" id="KW-0430">Lectin</keyword>
<keyword evidence="15" id="KW-1185">Reference proteome</keyword>
<evidence type="ECO:0000256" key="4">
    <source>
        <dbReference type="ARBA" id="ARBA00022676"/>
    </source>
</evidence>
<dbReference type="GO" id="GO:0004653">
    <property type="term" value="F:polypeptide N-acetylgalactosaminyltransferase activity"/>
    <property type="evidence" value="ECO:0007669"/>
    <property type="project" value="TreeGrafter"/>
</dbReference>
<protein>
    <recommendedName>
        <fullName evidence="12">Protein-UDP acetylgalactosaminyltransferase 7</fullName>
    </recommendedName>
    <alternativeName>
        <fullName evidence="11">UDP-GalNAc:polypeptide N-acetylgalactosaminyltransferase 7</fullName>
    </alternativeName>
</protein>
<accession>C5KIF6</accession>
<comment type="pathway">
    <text evidence="3">Protein modification; protein glycosylation.</text>
</comment>
<dbReference type="Gene3D" id="3.90.550.10">
    <property type="entry name" value="Spore Coat Polysaccharide Biosynthesis Protein SpsA, Chain A"/>
    <property type="match status" value="1"/>
</dbReference>
<dbReference type="InterPro" id="IPR000772">
    <property type="entry name" value="Ricin_B_lectin"/>
</dbReference>
<evidence type="ECO:0000256" key="11">
    <source>
        <dbReference type="ARBA" id="ARBA00044237"/>
    </source>
</evidence>
<dbReference type="AlphaFoldDB" id="C5KIF6"/>
<dbReference type="InParanoid" id="C5KIF6"/>
<evidence type="ECO:0000313" key="14">
    <source>
        <dbReference type="EMBL" id="EER15734.1"/>
    </source>
</evidence>
<dbReference type="GO" id="GO:0030246">
    <property type="term" value="F:carbohydrate binding"/>
    <property type="evidence" value="ECO:0007669"/>
    <property type="project" value="UniProtKB-KW"/>
</dbReference>
<dbReference type="RefSeq" id="XP_002783938.1">
    <property type="nucleotide sequence ID" value="XM_002783892.1"/>
</dbReference>
<dbReference type="SMART" id="SM00458">
    <property type="entry name" value="RICIN"/>
    <property type="match status" value="2"/>
</dbReference>
<dbReference type="Pfam" id="PF00535">
    <property type="entry name" value="Glycos_transf_2"/>
    <property type="match status" value="1"/>
</dbReference>
<dbReference type="Pfam" id="PF02709">
    <property type="entry name" value="Glyco_transf_7C"/>
    <property type="match status" value="1"/>
</dbReference>
<reference evidence="14 15" key="1">
    <citation type="submission" date="2008-07" db="EMBL/GenBank/DDBJ databases">
        <authorList>
            <person name="El-Sayed N."/>
            <person name="Caler E."/>
            <person name="Inman J."/>
            <person name="Amedeo P."/>
            <person name="Hass B."/>
            <person name="Wortman J."/>
        </authorList>
    </citation>
    <scope>NUCLEOTIDE SEQUENCE [LARGE SCALE GENOMIC DNA]</scope>
    <source>
        <strain evidence="15">ATCC 50983 / TXsc</strain>
    </source>
</reference>
<evidence type="ECO:0000256" key="9">
    <source>
        <dbReference type="ARBA" id="ARBA00023157"/>
    </source>
</evidence>
<evidence type="ECO:0000256" key="7">
    <source>
        <dbReference type="ARBA" id="ARBA00022734"/>
    </source>
</evidence>
<dbReference type="PANTHER" id="PTHR11675">
    <property type="entry name" value="N-ACETYLGALACTOSAMINYLTRANSFERASE"/>
    <property type="match status" value="1"/>
</dbReference>
<dbReference type="CDD" id="cd00161">
    <property type="entry name" value="beta-trefoil_Ricin-like"/>
    <property type="match status" value="1"/>
</dbReference>
<dbReference type="SUPFAM" id="SSF53448">
    <property type="entry name" value="Nucleotide-diphospho-sugar transferases"/>
    <property type="match status" value="1"/>
</dbReference>
<evidence type="ECO:0000259" key="13">
    <source>
        <dbReference type="SMART" id="SM00458"/>
    </source>
</evidence>
<keyword evidence="10" id="KW-0464">Manganese</keyword>
<keyword evidence="9" id="KW-1015">Disulfide bond</keyword>
<dbReference type="InterPro" id="IPR035992">
    <property type="entry name" value="Ricin_B-like_lectins"/>
</dbReference>
<feature type="domain" description="Ricin B lectin" evidence="13">
    <location>
        <begin position="561"/>
        <end position="696"/>
    </location>
</feature>
<keyword evidence="5 14" id="KW-0808">Transferase</keyword>
<evidence type="ECO:0000256" key="12">
    <source>
        <dbReference type="ARBA" id="ARBA00044259"/>
    </source>
</evidence>
<dbReference type="PROSITE" id="PS50231">
    <property type="entry name" value="RICIN_B_LECTIN"/>
    <property type="match status" value="2"/>
</dbReference>
<dbReference type="GO" id="GO:0006493">
    <property type="term" value="P:protein O-linked glycosylation"/>
    <property type="evidence" value="ECO:0007669"/>
    <property type="project" value="TreeGrafter"/>
</dbReference>
<evidence type="ECO:0000256" key="1">
    <source>
        <dbReference type="ARBA" id="ARBA00001936"/>
    </source>
</evidence>
<keyword evidence="4" id="KW-0328">Glycosyltransferase</keyword>
<proteinExistence type="predicted"/>
<sequence>MDYSKRGFGNFGGGKFGDDIWEKLNCIEISVSVEADRPDDFAQPGGALPGGFMSQPKISVVLPCANEGEFMVKTAESLNEFTPAFSLHEVVVVDDGSTPPLRTLLTDEQQEKLKITWVRHEHFTGLINAKSKGAAAATGDIIIFLDCHVKPAEGWDKPIVNYIRSNYKRVVVPSITDLDPDTWEEHRGGGGMSKCYLTWDADFKWFTSDDIYVPIMSGGLLAMSKKWWDETGGYDENMLGWGGENIDQSLRIWLCGGEIVNAKDSYVAHMWRLSSRPKTQAKYTVPGGAVTTNRYRAAMAWYDEWLEKLETYPEFSQFAPGGLRYKDRPDISNILEVKERLKCKPFGWFLRRFKKVYFDAGLVPKAVFHIKDERTNMCIERKGDQCLAVDSIGGQVYTGVCSTWGDFTSQWVQLDESTHELKLATGAWGKSRSGCIGGKRPKGTDVTLEDCENPNFRQIFKVDDKTGGILEVQSGECLTAASGKFELSPCEVDSDTGKVGGEQKFSLFEIDGKIRIEARGLGGTTMCADSASGTQLLLYSCYDASYHNTNQGWKFEDRKNGGAIRFVGNSNLGKCFSVKNEAKTMQQVVLEGCVSEDGVTKYGQKFKKDFVSADGKYFSLRDGNRAPGANEKTGLALGWYTCYTDGSNSNQVWEMNEAGFIRGGPDRTCLDFAPVSDAPLSAVQCSQAKNFKWVVYKPFEPLETRLYHEAEEKYPAVLASADVD</sequence>
<comment type="subcellular location">
    <subcellularLocation>
        <location evidence="2">Golgi apparatus membrane</location>
        <topology evidence="2">Single-pass type II membrane protein</topology>
    </subcellularLocation>
</comment>
<comment type="cofactor">
    <cofactor evidence="1">
        <name>Mn(2+)</name>
        <dbReference type="ChEBI" id="CHEBI:29035"/>
    </cofactor>
</comment>
<evidence type="ECO:0000256" key="6">
    <source>
        <dbReference type="ARBA" id="ARBA00022723"/>
    </source>
</evidence>
<evidence type="ECO:0000256" key="3">
    <source>
        <dbReference type="ARBA" id="ARBA00004922"/>
    </source>
</evidence>
<dbReference type="Gene3D" id="2.80.10.50">
    <property type="match status" value="3"/>
</dbReference>